<dbReference type="SUPFAM" id="SSF52540">
    <property type="entry name" value="P-loop containing nucleoside triphosphate hydrolases"/>
    <property type="match status" value="1"/>
</dbReference>
<evidence type="ECO:0000256" key="2">
    <source>
        <dbReference type="ARBA" id="ARBA00012906"/>
    </source>
</evidence>
<comment type="similarity">
    <text evidence="1">Belongs to the cytidylate kinase family. Type 1 subfamily.</text>
</comment>
<evidence type="ECO:0000256" key="3">
    <source>
        <dbReference type="ARBA" id="ARBA00022679"/>
    </source>
</evidence>
<sequence length="232" mass="25335">MTTPAPSPLPLVPVIAIDGPSASGKGTVAQLVAQRLGFHYLDSGALYRIVALAARQRGIPWQDAAALAQMAPQLDIRFNHDQILLDGENVSAAVRTEEMSRGASEVAVHPALREALVELQRSFRQAPGLVADGRDMGSVIFPDAQTKIFLTATADVRAMRRYKQLMEKGNHANLAQILQDLQLRDERDRQRAVAPLQKCEGATLLDTDDLTIAQAVQSVLDRQAACMKQQHR</sequence>
<dbReference type="Pfam" id="PF02224">
    <property type="entry name" value="Cytidylate_kin"/>
    <property type="match status" value="1"/>
</dbReference>
<evidence type="ECO:0000256" key="6">
    <source>
        <dbReference type="ARBA" id="ARBA00022840"/>
    </source>
</evidence>
<dbReference type="AlphaFoldDB" id="A0A1J5Q5C5"/>
<evidence type="ECO:0000256" key="8">
    <source>
        <dbReference type="ARBA" id="ARBA00048478"/>
    </source>
</evidence>
<evidence type="ECO:0000259" key="9">
    <source>
        <dbReference type="Pfam" id="PF02224"/>
    </source>
</evidence>
<dbReference type="GO" id="GO:0005829">
    <property type="term" value="C:cytosol"/>
    <property type="evidence" value="ECO:0007669"/>
    <property type="project" value="TreeGrafter"/>
</dbReference>
<dbReference type="Gene3D" id="3.40.50.300">
    <property type="entry name" value="P-loop containing nucleotide triphosphate hydrolases"/>
    <property type="match status" value="1"/>
</dbReference>
<comment type="catalytic activity">
    <reaction evidence="8">
        <text>CMP + ATP = CDP + ADP</text>
        <dbReference type="Rhea" id="RHEA:11600"/>
        <dbReference type="ChEBI" id="CHEBI:30616"/>
        <dbReference type="ChEBI" id="CHEBI:58069"/>
        <dbReference type="ChEBI" id="CHEBI:60377"/>
        <dbReference type="ChEBI" id="CHEBI:456216"/>
        <dbReference type="EC" id="2.7.4.25"/>
    </reaction>
</comment>
<keyword evidence="6" id="KW-0067">ATP-binding</keyword>
<keyword evidence="5 10" id="KW-0418">Kinase</keyword>
<evidence type="ECO:0000313" key="10">
    <source>
        <dbReference type="EMBL" id="OIQ78897.1"/>
    </source>
</evidence>
<comment type="catalytic activity">
    <reaction evidence="7">
        <text>dCMP + ATP = dCDP + ADP</text>
        <dbReference type="Rhea" id="RHEA:25094"/>
        <dbReference type="ChEBI" id="CHEBI:30616"/>
        <dbReference type="ChEBI" id="CHEBI:57566"/>
        <dbReference type="ChEBI" id="CHEBI:58593"/>
        <dbReference type="ChEBI" id="CHEBI:456216"/>
        <dbReference type="EC" id="2.7.4.25"/>
    </reaction>
</comment>
<evidence type="ECO:0000256" key="4">
    <source>
        <dbReference type="ARBA" id="ARBA00022741"/>
    </source>
</evidence>
<dbReference type="PANTHER" id="PTHR21299">
    <property type="entry name" value="CYTIDYLATE KINASE/PANTOATE-BETA-ALANINE LIGASE"/>
    <property type="match status" value="1"/>
</dbReference>
<keyword evidence="3 10" id="KW-0808">Transferase</keyword>
<feature type="domain" description="Cytidylate kinase" evidence="9">
    <location>
        <begin position="15"/>
        <end position="221"/>
    </location>
</feature>
<reference evidence="10" key="1">
    <citation type="submission" date="2016-10" db="EMBL/GenBank/DDBJ databases">
        <title>Sequence of Gallionella enrichment culture.</title>
        <authorList>
            <person name="Poehlein A."/>
            <person name="Muehling M."/>
            <person name="Daniel R."/>
        </authorList>
    </citation>
    <scope>NUCLEOTIDE SEQUENCE</scope>
</reference>
<dbReference type="EC" id="2.7.4.25" evidence="2"/>
<dbReference type="PANTHER" id="PTHR21299:SF2">
    <property type="entry name" value="CYTIDYLATE KINASE"/>
    <property type="match status" value="1"/>
</dbReference>
<evidence type="ECO:0000256" key="1">
    <source>
        <dbReference type="ARBA" id="ARBA00009427"/>
    </source>
</evidence>
<protein>
    <recommendedName>
        <fullName evidence="2">(d)CMP kinase</fullName>
        <ecNumber evidence="2">2.7.4.25</ecNumber>
    </recommendedName>
</protein>
<gene>
    <name evidence="10" type="primary">cmk_9</name>
    <name evidence="10" type="ORF">GALL_393960</name>
</gene>
<dbReference type="GO" id="GO:0036431">
    <property type="term" value="F:dCMP kinase activity"/>
    <property type="evidence" value="ECO:0007669"/>
    <property type="project" value="InterPro"/>
</dbReference>
<evidence type="ECO:0000256" key="7">
    <source>
        <dbReference type="ARBA" id="ARBA00047615"/>
    </source>
</evidence>
<dbReference type="GO" id="GO:0015949">
    <property type="term" value="P:nucleobase-containing small molecule interconversion"/>
    <property type="evidence" value="ECO:0007669"/>
    <property type="project" value="TreeGrafter"/>
</dbReference>
<keyword evidence="4" id="KW-0547">Nucleotide-binding</keyword>
<dbReference type="InterPro" id="IPR027417">
    <property type="entry name" value="P-loop_NTPase"/>
</dbReference>
<dbReference type="EMBL" id="MLJW01001314">
    <property type="protein sequence ID" value="OIQ78897.1"/>
    <property type="molecule type" value="Genomic_DNA"/>
</dbReference>
<proteinExistence type="inferred from homology"/>
<accession>A0A1J5Q5C5</accession>
<dbReference type="CDD" id="cd02020">
    <property type="entry name" value="CMPK"/>
    <property type="match status" value="1"/>
</dbReference>
<name>A0A1J5Q5C5_9ZZZZ</name>
<dbReference type="GO" id="GO:0005524">
    <property type="term" value="F:ATP binding"/>
    <property type="evidence" value="ECO:0007669"/>
    <property type="project" value="UniProtKB-KW"/>
</dbReference>
<dbReference type="NCBIfam" id="TIGR00017">
    <property type="entry name" value="cmk"/>
    <property type="match status" value="1"/>
</dbReference>
<comment type="caution">
    <text evidence="10">The sequence shown here is derived from an EMBL/GenBank/DDBJ whole genome shotgun (WGS) entry which is preliminary data.</text>
</comment>
<organism evidence="10">
    <name type="scientific">mine drainage metagenome</name>
    <dbReference type="NCBI Taxonomy" id="410659"/>
    <lineage>
        <taxon>unclassified sequences</taxon>
        <taxon>metagenomes</taxon>
        <taxon>ecological metagenomes</taxon>
    </lineage>
</organism>
<dbReference type="InterPro" id="IPR011994">
    <property type="entry name" value="Cytidylate_kinase_dom"/>
</dbReference>
<dbReference type="GO" id="GO:0036430">
    <property type="term" value="F:CMP kinase activity"/>
    <property type="evidence" value="ECO:0007669"/>
    <property type="project" value="RHEA"/>
</dbReference>
<evidence type="ECO:0000256" key="5">
    <source>
        <dbReference type="ARBA" id="ARBA00022777"/>
    </source>
</evidence>
<dbReference type="InterPro" id="IPR003136">
    <property type="entry name" value="Cytidylate_kin"/>
</dbReference>
<dbReference type="HAMAP" id="MF_00238">
    <property type="entry name" value="Cytidyl_kinase_type1"/>
    <property type="match status" value="1"/>
</dbReference>